<comment type="caution">
    <text evidence="1">The sequence shown here is derived from an EMBL/GenBank/DDBJ whole genome shotgun (WGS) entry which is preliminary data.</text>
</comment>
<proteinExistence type="predicted"/>
<dbReference type="GeneID" id="1464648"/>
<accession>A0A832WH53</accession>
<evidence type="ECO:0000313" key="2">
    <source>
        <dbReference type="Proteomes" id="UP000651120"/>
    </source>
</evidence>
<dbReference type="EMBL" id="DUJP01000037">
    <property type="protein sequence ID" value="HII47923.1"/>
    <property type="molecule type" value="Genomic_DNA"/>
</dbReference>
<reference evidence="1" key="1">
    <citation type="journal article" date="2020" name="bioRxiv">
        <title>A rank-normalized archaeal taxonomy based on genome phylogeny resolves widespread incomplete and uneven classifications.</title>
        <authorList>
            <person name="Rinke C."/>
            <person name="Chuvochina M."/>
            <person name="Mussig A.J."/>
            <person name="Chaumeil P.-A."/>
            <person name="Waite D.W."/>
            <person name="Whitman W.B."/>
            <person name="Parks D.H."/>
            <person name="Hugenholtz P."/>
        </authorList>
    </citation>
    <scope>NUCLEOTIDE SEQUENCE</scope>
    <source>
        <strain evidence="1">UBA8839</strain>
    </source>
</reference>
<sequence length="161" mass="18161">MSIYYIIGNLLLQLRFRYGVEEVDDSVELVNLVKSQEEGVEKTYIYSPPGRPRPYLISAMLSPPYVALAVADLDDVRQIHADIPLEDVEEATTVVVDNYAPFIMPLKKDDGVIYGVLGFKTVVESDVLTGGFFETLLEDFELNSDKYFSSIVNKLTELKQK</sequence>
<organism evidence="1 2">
    <name type="scientific">Pyrobaculum aerophilum</name>
    <dbReference type="NCBI Taxonomy" id="13773"/>
    <lineage>
        <taxon>Archaea</taxon>
        <taxon>Thermoproteota</taxon>
        <taxon>Thermoprotei</taxon>
        <taxon>Thermoproteales</taxon>
        <taxon>Thermoproteaceae</taxon>
        <taxon>Pyrobaculum</taxon>
    </lineage>
</organism>
<protein>
    <submittedName>
        <fullName evidence="1">Uncharacterized protein</fullName>
    </submittedName>
</protein>
<gene>
    <name evidence="1" type="ORF">HA333_10960</name>
</gene>
<dbReference type="OMA" id="TYIYSPP"/>
<evidence type="ECO:0000313" key="1">
    <source>
        <dbReference type="EMBL" id="HII47923.1"/>
    </source>
</evidence>
<name>A0A832WH53_9CREN</name>
<dbReference type="Proteomes" id="UP000651120">
    <property type="component" value="Unassembled WGS sequence"/>
</dbReference>
<dbReference type="AlphaFoldDB" id="A0A832WH53"/>
<dbReference type="RefSeq" id="WP_011008775.1">
    <property type="nucleotide sequence ID" value="NZ_DUJP01000037.1"/>
</dbReference>